<evidence type="ECO:0000313" key="3">
    <source>
        <dbReference type="Proteomes" id="UP000487929"/>
    </source>
</evidence>
<evidence type="ECO:0000313" key="2">
    <source>
        <dbReference type="EMBL" id="NAW34629.1"/>
    </source>
</evidence>
<protein>
    <submittedName>
        <fullName evidence="2">Uncharacterized protein</fullName>
    </submittedName>
</protein>
<dbReference type="SUPFAM" id="SSF89155">
    <property type="entry name" value="TorD-like"/>
    <property type="match status" value="1"/>
</dbReference>
<organism evidence="2 3">
    <name type="scientific">Halomonas alimentaria</name>
    <dbReference type="NCBI Taxonomy" id="147248"/>
    <lineage>
        <taxon>Bacteria</taxon>
        <taxon>Pseudomonadati</taxon>
        <taxon>Pseudomonadota</taxon>
        <taxon>Gammaproteobacteria</taxon>
        <taxon>Oceanospirillales</taxon>
        <taxon>Halomonadaceae</taxon>
        <taxon>Halomonas</taxon>
    </lineage>
</organism>
<dbReference type="InterPro" id="IPR050289">
    <property type="entry name" value="TorD/DmsD_chaperones"/>
</dbReference>
<dbReference type="RefSeq" id="WP_161431897.1">
    <property type="nucleotide sequence ID" value="NZ_WUTT01000001.1"/>
</dbReference>
<dbReference type="InterPro" id="IPR036411">
    <property type="entry name" value="TorD-like_sf"/>
</dbReference>
<dbReference type="PANTHER" id="PTHR34227:SF1">
    <property type="entry name" value="DIMETHYL SULFOXIDE REDUCTASE CHAPERONE-RELATED"/>
    <property type="match status" value="1"/>
</dbReference>
<evidence type="ECO:0000256" key="1">
    <source>
        <dbReference type="ARBA" id="ARBA00023186"/>
    </source>
</evidence>
<dbReference type="Pfam" id="PF02613">
    <property type="entry name" value="Nitrate_red_del"/>
    <property type="match status" value="1"/>
</dbReference>
<comment type="caution">
    <text evidence="2">The sequence shown here is derived from an EMBL/GenBank/DDBJ whole genome shotgun (WGS) entry which is preliminary data.</text>
</comment>
<name>A0A7X4W5D0_9GAMM</name>
<keyword evidence="3" id="KW-1185">Reference proteome</keyword>
<dbReference type="AlphaFoldDB" id="A0A7X4W5D0"/>
<dbReference type="InterPro" id="IPR020945">
    <property type="entry name" value="DMSO/NO3_reduct_chaperone"/>
</dbReference>
<dbReference type="EMBL" id="WUTT01000001">
    <property type="protein sequence ID" value="NAW34629.1"/>
    <property type="molecule type" value="Genomic_DNA"/>
</dbReference>
<accession>A0A7X4W5D0</accession>
<dbReference type="OrthoDB" id="7926125at2"/>
<reference evidence="2 3" key="1">
    <citation type="submission" date="2019-12" db="EMBL/GenBank/DDBJ databases">
        <title>Draft genome sequencing of Halomonas alimentaria DSM 15356.</title>
        <authorList>
            <person name="Pandiyan K."/>
            <person name="Kushwaha P."/>
            <person name="Gowdham M."/>
            <person name="Chakdar H."/>
            <person name="Singh A."/>
            <person name="Kumar M."/>
            <person name="Saxena A.K."/>
        </authorList>
    </citation>
    <scope>NUCLEOTIDE SEQUENCE [LARGE SCALE GENOMIC DNA]</scope>
    <source>
        <strain evidence="2 3">DSM 15356</strain>
    </source>
</reference>
<sequence length="228" mass="24510">MSRDAIVEGRIAGPDSSALIVATEWLSGIFMAPMTSGQVVQTSATPGQEVLSWMGEQLDVSAAAEALCRILDQDDPEKLAVHLQRRYTALFEGIFRHRAVLPYESAWQGQNGSTLGGESVVEMKAVLRALDLHVSNDCCEPPDHLAIELAALAAALRDDRDTVAADLVRRLQNWVPAFNEALSRQDPDGFYAAAGDLLLASIDKAPTALVSVQHATASVNEQREGAFA</sequence>
<proteinExistence type="predicted"/>
<dbReference type="Gene3D" id="1.10.3480.10">
    <property type="entry name" value="TorD-like"/>
    <property type="match status" value="1"/>
</dbReference>
<dbReference type="PANTHER" id="PTHR34227">
    <property type="entry name" value="CHAPERONE PROTEIN YCDY"/>
    <property type="match status" value="1"/>
</dbReference>
<dbReference type="Proteomes" id="UP000487929">
    <property type="component" value="Unassembled WGS sequence"/>
</dbReference>
<keyword evidence="1" id="KW-0143">Chaperone</keyword>
<gene>
    <name evidence="2" type="ORF">GRB96_09390</name>
</gene>